<feature type="binding site" evidence="9">
    <location>
        <begin position="7"/>
        <end position="14"/>
    </location>
    <ligand>
        <name>ATP</name>
        <dbReference type="ChEBI" id="CHEBI:30616"/>
    </ligand>
</feature>
<evidence type="ECO:0000256" key="1">
    <source>
        <dbReference type="ARBA" id="ARBA00022555"/>
    </source>
</evidence>
<dbReference type="Pfam" id="PF20259">
    <property type="entry name" value="tRNA_Me_trans_M"/>
    <property type="match status" value="1"/>
</dbReference>
<feature type="binding site" evidence="9">
    <location>
        <position position="124"/>
    </location>
    <ligand>
        <name>ATP</name>
        <dbReference type="ChEBI" id="CHEBI:30616"/>
    </ligand>
</feature>
<evidence type="ECO:0000256" key="4">
    <source>
        <dbReference type="ARBA" id="ARBA00022741"/>
    </source>
</evidence>
<accession>A0A0Q4B300</accession>
<proteinExistence type="inferred from homology"/>
<dbReference type="Pfam" id="PF03054">
    <property type="entry name" value="tRNA_Me_trans"/>
    <property type="match status" value="1"/>
</dbReference>
<dbReference type="GO" id="GO:0002143">
    <property type="term" value="P:tRNA wobble position uridine thiolation"/>
    <property type="evidence" value="ECO:0007669"/>
    <property type="project" value="TreeGrafter"/>
</dbReference>
<dbReference type="InterPro" id="IPR046885">
    <property type="entry name" value="MnmA-like_C"/>
</dbReference>
<dbReference type="Gene3D" id="2.30.30.280">
    <property type="entry name" value="Adenine nucleotide alpha hydrolases-like domains"/>
    <property type="match status" value="1"/>
</dbReference>
<dbReference type="PANTHER" id="PTHR11933">
    <property type="entry name" value="TRNA 5-METHYLAMINOMETHYL-2-THIOURIDYLATE -METHYLTRANSFERASE"/>
    <property type="match status" value="1"/>
</dbReference>
<protein>
    <recommendedName>
        <fullName evidence="9">tRNA-specific 2-thiouridylase MnmA</fullName>
        <ecNumber evidence="9">2.8.1.13</ecNumber>
    </recommendedName>
</protein>
<dbReference type="FunFam" id="2.30.30.280:FF:000001">
    <property type="entry name" value="tRNA-specific 2-thiouridylase MnmA"/>
    <property type="match status" value="1"/>
</dbReference>
<dbReference type="EC" id="2.8.1.13" evidence="9"/>
<comment type="caution">
    <text evidence="9">Lacks conserved residue(s) required for the propagation of feature annotation.</text>
</comment>
<dbReference type="InterPro" id="IPR004506">
    <property type="entry name" value="MnmA-like"/>
</dbReference>
<keyword evidence="6 9" id="KW-0694">RNA-binding</keyword>
<comment type="catalytic activity">
    <reaction evidence="8 9">
        <text>S-sulfanyl-L-cysteinyl-[protein] + uridine(34) in tRNA + AH2 + ATP = 2-thiouridine(34) in tRNA + L-cysteinyl-[protein] + A + AMP + diphosphate + H(+)</text>
        <dbReference type="Rhea" id="RHEA:47032"/>
        <dbReference type="Rhea" id="RHEA-COMP:10131"/>
        <dbReference type="Rhea" id="RHEA-COMP:11726"/>
        <dbReference type="Rhea" id="RHEA-COMP:11727"/>
        <dbReference type="Rhea" id="RHEA-COMP:11728"/>
        <dbReference type="ChEBI" id="CHEBI:13193"/>
        <dbReference type="ChEBI" id="CHEBI:15378"/>
        <dbReference type="ChEBI" id="CHEBI:17499"/>
        <dbReference type="ChEBI" id="CHEBI:29950"/>
        <dbReference type="ChEBI" id="CHEBI:30616"/>
        <dbReference type="ChEBI" id="CHEBI:33019"/>
        <dbReference type="ChEBI" id="CHEBI:61963"/>
        <dbReference type="ChEBI" id="CHEBI:65315"/>
        <dbReference type="ChEBI" id="CHEBI:87170"/>
        <dbReference type="ChEBI" id="CHEBI:456215"/>
        <dbReference type="EC" id="2.8.1.13"/>
    </reaction>
</comment>
<sequence length="398" mass="44031">MPRVVVGLSGGVDSSIAAYMLKQQGYDVVGIYMRNWTETTGLAKSNCPFDEDVDFAMLVARRLAIPFEVVDLSEQYRRDVVDYLFAEYGKGRTPNPDVLCNREVKFKAFWEVAQARGAEYVATGHYCRKGESVDPHGTQYHSLLAGVDASKDQSYFLCQVDQQQLEHALFPVGGMLKGEVRRLASELGLASAARKDSYGICFVGEVDLPEFLAQKLERKEGAVVEIARDCPVERGGEGGKTAQGDSDLPARAKPYALTPALGVEIGRHQGAHFYTVGQRKGLNIGGKALPLFVLGVDVQTNTLYVGQGHDHPYLNRQVVFIERSEVHWIWAGNAPSEGFSMRVEARLRYRQPLQPATLHTREEGVYLEFENPQRGVTPGQFAAWYRGAELLGSGPVAW</sequence>
<evidence type="ECO:0000256" key="9">
    <source>
        <dbReference type="HAMAP-Rule" id="MF_00144"/>
    </source>
</evidence>
<dbReference type="NCBIfam" id="TIGR00420">
    <property type="entry name" value="trmU"/>
    <property type="match status" value="1"/>
</dbReference>
<comment type="subcellular location">
    <subcellularLocation>
        <location evidence="9">Cytoplasm</location>
    </subcellularLocation>
</comment>
<reference evidence="11" key="1">
    <citation type="submission" date="2015-08" db="EMBL/GenBank/DDBJ databases">
        <title>Candidatus Bacteriodes Periocalifornicus.</title>
        <authorList>
            <person name="McLean J.S."/>
            <person name="Kelley S."/>
        </authorList>
    </citation>
    <scope>NUCLEOTIDE SEQUENCE [LARGE SCALE GENOMIC DNA]</scope>
    <source>
        <strain evidence="11">12B</strain>
    </source>
</reference>
<comment type="function">
    <text evidence="9">Catalyzes the 2-thiolation of uridine at the wobble position (U34) of tRNA, leading to the formation of s(2)U34.</text>
</comment>
<dbReference type="GO" id="GO:0103016">
    <property type="term" value="F:tRNA-uridine 2-sulfurtransferase activity"/>
    <property type="evidence" value="ECO:0007669"/>
    <property type="project" value="UniProtKB-EC"/>
</dbReference>
<dbReference type="InterPro" id="IPR014729">
    <property type="entry name" value="Rossmann-like_a/b/a_fold"/>
</dbReference>
<feature type="active site" description="Cysteine persulfide intermediate" evidence="9">
    <location>
        <position position="201"/>
    </location>
</feature>
<feature type="binding site" evidence="9">
    <location>
        <position position="33"/>
    </location>
    <ligand>
        <name>ATP</name>
        <dbReference type="ChEBI" id="CHEBI:30616"/>
    </ligand>
</feature>
<dbReference type="PATRIC" id="fig|1702214.3.peg.777"/>
<dbReference type="Gene3D" id="3.40.50.620">
    <property type="entry name" value="HUPs"/>
    <property type="match status" value="1"/>
</dbReference>
<evidence type="ECO:0000256" key="6">
    <source>
        <dbReference type="ARBA" id="ARBA00022884"/>
    </source>
</evidence>
<dbReference type="AlphaFoldDB" id="A0A0Q4B300"/>
<feature type="domain" description="Rhodanese" evidence="10">
    <location>
        <begin position="4"/>
        <end position="48"/>
    </location>
</feature>
<keyword evidence="4 9" id="KW-0547">Nucleotide-binding</keyword>
<dbReference type="Proteomes" id="UP000054172">
    <property type="component" value="Unassembled WGS sequence"/>
</dbReference>
<keyword evidence="9" id="KW-0963">Cytoplasm</keyword>
<comment type="similarity">
    <text evidence="9">Belongs to the MnmA/TRMU family.</text>
</comment>
<keyword evidence="3 9" id="KW-0819">tRNA processing</keyword>
<dbReference type="InterPro" id="IPR023382">
    <property type="entry name" value="MnmA-like_central_sf"/>
</dbReference>
<keyword evidence="12" id="KW-1185">Reference proteome</keyword>
<dbReference type="HAMAP" id="MF_00144">
    <property type="entry name" value="tRNA_thiouridyl_MnmA"/>
    <property type="match status" value="1"/>
</dbReference>
<evidence type="ECO:0000256" key="8">
    <source>
        <dbReference type="ARBA" id="ARBA00051542"/>
    </source>
</evidence>
<dbReference type="NCBIfam" id="NF001138">
    <property type="entry name" value="PRK00143.1"/>
    <property type="match status" value="1"/>
</dbReference>
<dbReference type="CDD" id="cd01998">
    <property type="entry name" value="MnmA_TRMU-like"/>
    <property type="match status" value="1"/>
</dbReference>
<dbReference type="SUPFAM" id="SSF52402">
    <property type="entry name" value="Adenine nucleotide alpha hydrolases-like"/>
    <property type="match status" value="1"/>
</dbReference>
<keyword evidence="7" id="KW-1015">Disulfide bond</keyword>
<dbReference type="InterPro" id="IPR046884">
    <property type="entry name" value="MnmA-like_central"/>
</dbReference>
<evidence type="ECO:0000259" key="10">
    <source>
        <dbReference type="PROSITE" id="PS50206"/>
    </source>
</evidence>
<evidence type="ECO:0000256" key="7">
    <source>
        <dbReference type="ARBA" id="ARBA00023157"/>
    </source>
</evidence>
<name>A0A0Q4B300_9BACT</name>
<keyword evidence="1 9" id="KW-0820">tRNA-binding</keyword>
<dbReference type="GO" id="GO:0005524">
    <property type="term" value="F:ATP binding"/>
    <property type="evidence" value="ECO:0007669"/>
    <property type="project" value="UniProtKB-KW"/>
</dbReference>
<feature type="region of interest" description="Interaction with target base in tRNA" evidence="9">
    <location>
        <begin position="95"/>
        <end position="97"/>
    </location>
</feature>
<gene>
    <name evidence="9" type="primary">mnmA</name>
    <name evidence="11" type="ORF">AL399_00680</name>
</gene>
<evidence type="ECO:0000256" key="2">
    <source>
        <dbReference type="ARBA" id="ARBA00022679"/>
    </source>
</evidence>
<dbReference type="PROSITE" id="PS50206">
    <property type="entry name" value="RHODANESE_3"/>
    <property type="match status" value="1"/>
</dbReference>
<dbReference type="InterPro" id="IPR001763">
    <property type="entry name" value="Rhodanese-like_dom"/>
</dbReference>
<comment type="caution">
    <text evidence="11">The sequence shown here is derived from an EMBL/GenBank/DDBJ whole genome shotgun (WGS) entry which is preliminary data.</text>
</comment>
<dbReference type="EMBL" id="LIIK01000002">
    <property type="protein sequence ID" value="KQM09647.1"/>
    <property type="molecule type" value="Genomic_DNA"/>
</dbReference>
<feature type="active site" description="Nucleophile" evidence="9">
    <location>
        <position position="100"/>
    </location>
</feature>
<keyword evidence="5 9" id="KW-0067">ATP-binding</keyword>
<dbReference type="Gene3D" id="2.40.30.10">
    <property type="entry name" value="Translation factors"/>
    <property type="match status" value="1"/>
</dbReference>
<feature type="site" description="Interaction with tRNA" evidence="9">
    <location>
        <position position="380"/>
    </location>
</feature>
<dbReference type="GO" id="GO:0000049">
    <property type="term" value="F:tRNA binding"/>
    <property type="evidence" value="ECO:0007669"/>
    <property type="project" value="UniProtKB-KW"/>
</dbReference>
<feature type="site" description="Interaction with tRNA" evidence="9">
    <location>
        <position position="125"/>
    </location>
</feature>
<evidence type="ECO:0000313" key="12">
    <source>
        <dbReference type="Proteomes" id="UP000054172"/>
    </source>
</evidence>
<feature type="region of interest" description="Interaction with tRNA" evidence="9">
    <location>
        <begin position="348"/>
        <end position="349"/>
    </location>
</feature>
<evidence type="ECO:0000256" key="5">
    <source>
        <dbReference type="ARBA" id="ARBA00022840"/>
    </source>
</evidence>
<evidence type="ECO:0000313" key="11">
    <source>
        <dbReference type="EMBL" id="KQM09647.1"/>
    </source>
</evidence>
<organism evidence="11 12">
    <name type="scientific">Candidatus [Bacteroides] periocalifornicus</name>
    <dbReference type="NCBI Taxonomy" id="1702214"/>
    <lineage>
        <taxon>Bacteria</taxon>
        <taxon>Pseudomonadati</taxon>
        <taxon>Bacteroidota</taxon>
    </lineage>
</organism>
<dbReference type="Pfam" id="PF20258">
    <property type="entry name" value="tRNA_Me_trans_C"/>
    <property type="match status" value="1"/>
</dbReference>
<dbReference type="STRING" id="1702214.AL399_00680"/>
<keyword evidence="2 9" id="KW-0808">Transferase</keyword>
<evidence type="ECO:0000256" key="3">
    <source>
        <dbReference type="ARBA" id="ARBA00022694"/>
    </source>
</evidence>
<dbReference type="FunFam" id="3.40.50.620:FF:000115">
    <property type="entry name" value="tRNA-specific 2-thiouridylase MnmA"/>
    <property type="match status" value="1"/>
</dbReference>
<feature type="region of interest" description="Interaction with tRNA" evidence="9">
    <location>
        <begin position="151"/>
        <end position="153"/>
    </location>
</feature>
<dbReference type="GO" id="GO:0005737">
    <property type="term" value="C:cytoplasm"/>
    <property type="evidence" value="ECO:0007669"/>
    <property type="project" value="UniProtKB-SubCell"/>
</dbReference>
<dbReference type="PANTHER" id="PTHR11933:SF5">
    <property type="entry name" value="MITOCHONDRIAL TRNA-SPECIFIC 2-THIOURIDYLASE 1"/>
    <property type="match status" value="1"/>
</dbReference>